<reference evidence="1 2" key="1">
    <citation type="submission" date="2019-02" db="EMBL/GenBank/DDBJ databases">
        <title>Deep-cultivation of Planctomycetes and their phenomic and genomic characterization uncovers novel biology.</title>
        <authorList>
            <person name="Wiegand S."/>
            <person name="Jogler M."/>
            <person name="Boedeker C."/>
            <person name="Pinto D."/>
            <person name="Vollmers J."/>
            <person name="Rivas-Marin E."/>
            <person name="Kohn T."/>
            <person name="Peeters S.H."/>
            <person name="Heuer A."/>
            <person name="Rast P."/>
            <person name="Oberbeckmann S."/>
            <person name="Bunk B."/>
            <person name="Jeske O."/>
            <person name="Meyerdierks A."/>
            <person name="Storesund J.E."/>
            <person name="Kallscheuer N."/>
            <person name="Luecker S."/>
            <person name="Lage O.M."/>
            <person name="Pohl T."/>
            <person name="Merkel B.J."/>
            <person name="Hornburger P."/>
            <person name="Mueller R.-W."/>
            <person name="Bruemmer F."/>
            <person name="Labrenz M."/>
            <person name="Spormann A.M."/>
            <person name="Op den Camp H."/>
            <person name="Overmann J."/>
            <person name="Amann R."/>
            <person name="Jetten M.S.M."/>
            <person name="Mascher T."/>
            <person name="Medema M.H."/>
            <person name="Devos D.P."/>
            <person name="Kaster A.-K."/>
            <person name="Ovreas L."/>
            <person name="Rohde M."/>
            <person name="Galperin M.Y."/>
            <person name="Jogler C."/>
        </authorList>
    </citation>
    <scope>NUCLEOTIDE SEQUENCE [LARGE SCALE GENOMIC DNA]</scope>
    <source>
        <strain evidence="1 2">Spa11</strain>
    </source>
</reference>
<name>A0A518K3U2_9BACT</name>
<dbReference type="EMBL" id="CP036349">
    <property type="protein sequence ID" value="QDV72450.1"/>
    <property type="molecule type" value="Genomic_DNA"/>
</dbReference>
<protein>
    <recommendedName>
        <fullName evidence="3">Tox-MPTase3 domain-containing protein</fullName>
    </recommendedName>
</protein>
<evidence type="ECO:0000313" key="1">
    <source>
        <dbReference type="EMBL" id="QDV72450.1"/>
    </source>
</evidence>
<dbReference type="AlphaFoldDB" id="A0A518K3U2"/>
<keyword evidence="2" id="KW-1185">Reference proteome</keyword>
<proteinExistence type="predicted"/>
<sequence>MSIRAGLHIRGRRGHPEVRGAYIRYARWLRQNYEFPIRVPAYLSPGDFVTTMQGHRCSASFFAPWDQTVEPYIRIATGDYPQLRESEGRDNALAAFLNSLSHEIVHYFQWVETGEIWERGVVRRASSMVDRYALTVDHP</sequence>
<organism evidence="1 2">
    <name type="scientific">Botrimarina mediterranea</name>
    <dbReference type="NCBI Taxonomy" id="2528022"/>
    <lineage>
        <taxon>Bacteria</taxon>
        <taxon>Pseudomonadati</taxon>
        <taxon>Planctomycetota</taxon>
        <taxon>Planctomycetia</taxon>
        <taxon>Pirellulales</taxon>
        <taxon>Lacipirellulaceae</taxon>
        <taxon>Botrimarina</taxon>
    </lineage>
</organism>
<evidence type="ECO:0000313" key="2">
    <source>
        <dbReference type="Proteomes" id="UP000316426"/>
    </source>
</evidence>
<evidence type="ECO:0008006" key="3">
    <source>
        <dbReference type="Google" id="ProtNLM"/>
    </source>
</evidence>
<dbReference type="RefSeq" id="WP_145107380.1">
    <property type="nucleotide sequence ID" value="NZ_CP036349.1"/>
</dbReference>
<dbReference type="KEGG" id="bmei:Spa11_06270"/>
<gene>
    <name evidence="1" type="ORF">Spa11_06270</name>
</gene>
<dbReference type="Proteomes" id="UP000316426">
    <property type="component" value="Chromosome"/>
</dbReference>
<accession>A0A518K3U2</accession>